<dbReference type="AlphaFoldDB" id="A0A5K3G1T7"/>
<dbReference type="WBParaSite" id="MCU_014100-RA">
    <property type="protein sequence ID" value="MCU_014100-RA"/>
    <property type="gene ID" value="MCU_014100"/>
</dbReference>
<name>A0A5K3G1T7_MESCO</name>
<reference evidence="1" key="1">
    <citation type="submission" date="2019-11" db="UniProtKB">
        <authorList>
            <consortium name="WormBaseParasite"/>
        </authorList>
    </citation>
    <scope>IDENTIFICATION</scope>
</reference>
<evidence type="ECO:0000313" key="1">
    <source>
        <dbReference type="WBParaSite" id="MCU_014100-RA"/>
    </source>
</evidence>
<sequence length="105" mass="11671">MALPIKRRPTCKLHLTTVTSIPHRKHCANSYGWYSTYGHCIAKAHHVLHDGASRKYTPLKCNCPSIIVDLPATFISTTVTDSSLTNESSILFHDFSNCTNLVAKD</sequence>
<organism evidence="1">
    <name type="scientific">Mesocestoides corti</name>
    <name type="common">Flatworm</name>
    <dbReference type="NCBI Taxonomy" id="53468"/>
    <lineage>
        <taxon>Eukaryota</taxon>
        <taxon>Metazoa</taxon>
        <taxon>Spiralia</taxon>
        <taxon>Lophotrochozoa</taxon>
        <taxon>Platyhelminthes</taxon>
        <taxon>Cestoda</taxon>
        <taxon>Eucestoda</taxon>
        <taxon>Cyclophyllidea</taxon>
        <taxon>Mesocestoididae</taxon>
        <taxon>Mesocestoides</taxon>
    </lineage>
</organism>
<protein>
    <submittedName>
        <fullName evidence="1">Uncharacterized protein</fullName>
    </submittedName>
</protein>
<proteinExistence type="predicted"/>
<accession>A0A5K3G1T7</accession>